<organism evidence="1 2">
    <name type="scientific">Cohaesibacter celericrescens</name>
    <dbReference type="NCBI Taxonomy" id="2067669"/>
    <lineage>
        <taxon>Bacteria</taxon>
        <taxon>Pseudomonadati</taxon>
        <taxon>Pseudomonadota</taxon>
        <taxon>Alphaproteobacteria</taxon>
        <taxon>Hyphomicrobiales</taxon>
        <taxon>Cohaesibacteraceae</taxon>
    </lineage>
</organism>
<dbReference type="AlphaFoldDB" id="A0A2N5XVE9"/>
<dbReference type="EMBL" id="PKUQ01000005">
    <property type="protein sequence ID" value="PLW78483.1"/>
    <property type="molecule type" value="Genomic_DNA"/>
</dbReference>
<protein>
    <submittedName>
        <fullName evidence="1">Uncharacterized protein</fullName>
    </submittedName>
</protein>
<proteinExistence type="predicted"/>
<dbReference type="Proteomes" id="UP000234881">
    <property type="component" value="Unassembled WGS sequence"/>
</dbReference>
<gene>
    <name evidence="1" type="ORF">C0081_04110</name>
</gene>
<name>A0A2N5XVE9_9HYPH</name>
<keyword evidence="2" id="KW-1185">Reference proteome</keyword>
<sequence>MSNFNFDDSNRFLENCTAFVEHVKDIDPEMAAILEANWDKLLAVVSDGERDTRSRTAFNEAIVAAIDDLLVPDTEAEGE</sequence>
<reference evidence="1 2" key="1">
    <citation type="submission" date="2018-01" db="EMBL/GenBank/DDBJ databases">
        <title>The draft genome sequence of Cohaesibacter sp. H1304.</title>
        <authorList>
            <person name="Wang N.-N."/>
            <person name="Du Z.-J."/>
        </authorList>
    </citation>
    <scope>NUCLEOTIDE SEQUENCE [LARGE SCALE GENOMIC DNA]</scope>
    <source>
        <strain evidence="1 2">H1304</strain>
    </source>
</reference>
<evidence type="ECO:0000313" key="1">
    <source>
        <dbReference type="EMBL" id="PLW78483.1"/>
    </source>
</evidence>
<comment type="caution">
    <text evidence="1">The sequence shown here is derived from an EMBL/GenBank/DDBJ whole genome shotgun (WGS) entry which is preliminary data.</text>
</comment>
<evidence type="ECO:0000313" key="2">
    <source>
        <dbReference type="Proteomes" id="UP000234881"/>
    </source>
</evidence>
<accession>A0A2N5XVE9</accession>